<dbReference type="EMBL" id="NQWI01000010">
    <property type="protein sequence ID" value="PDW04420.1"/>
    <property type="molecule type" value="Genomic_DNA"/>
</dbReference>
<accession>A0A2A6RNJ2</accession>
<name>A0A2A6RNJ2_9CHLR</name>
<sequence length="484" mass="54863">MPPQLTLAIDPALADFRPEIAYTWRTLLAGLGYAWQEVAWQGPRPDLAYALDPAHAPAARLVVRAHASQWAQPAAQRLVGVEQSNGWERPRFAVEPSFGPPQSIQSGRCIIERDLLFDCFWLLSGQEEQQHPRGKHGYLDLTGTPTLAHGVLRLGLASAIASGFGQMLRALGYPPGLARWPFGANLAATCGHDVDYPEIIRWIEPLRILARQGRRGLRPAVEVALGQHSHWHFRSWMELERQYNARSAFFFVARKGSLLEYASGLPDPFYDIHRPSFRALFRELAAEGWELGLHASYLAYTSASKFAAEREALARASGQPIKGNRHHYWHLDPTNPEATLLLHEQVGFHYDASLTHNRYLGWRRGSNWPFYPWHAGQRRALETLQLPTAWMDDHLFGQRQDNPGDRMLLLSGLVQRTAAHGGMLLVDVHDYVYDDALFPGWAATYRKLWADLFQRKDVWFATPGAIADHWRVRQAMIERVSQGL</sequence>
<gene>
    <name evidence="1" type="ORF">CJ255_03650</name>
</gene>
<dbReference type="InterPro" id="IPR011330">
    <property type="entry name" value="Glyco_hydro/deAcase_b/a-brl"/>
</dbReference>
<dbReference type="Gene3D" id="3.20.20.370">
    <property type="entry name" value="Glycoside hydrolase/deacetylase"/>
    <property type="match status" value="1"/>
</dbReference>
<organism evidence="1 2">
    <name type="scientific">Candidatus Viridilinea mediisalina</name>
    <dbReference type="NCBI Taxonomy" id="2024553"/>
    <lineage>
        <taxon>Bacteria</taxon>
        <taxon>Bacillati</taxon>
        <taxon>Chloroflexota</taxon>
        <taxon>Chloroflexia</taxon>
        <taxon>Chloroflexales</taxon>
        <taxon>Chloroflexineae</taxon>
        <taxon>Oscillochloridaceae</taxon>
        <taxon>Candidatus Viridilinea</taxon>
    </lineage>
</organism>
<protein>
    <submittedName>
        <fullName evidence="1">Uncharacterized protein</fullName>
    </submittedName>
</protein>
<dbReference type="SUPFAM" id="SSF88713">
    <property type="entry name" value="Glycoside hydrolase/deacetylase"/>
    <property type="match status" value="1"/>
</dbReference>
<dbReference type="OrthoDB" id="5573484at2"/>
<keyword evidence="2" id="KW-1185">Reference proteome</keyword>
<dbReference type="GO" id="GO:0005975">
    <property type="term" value="P:carbohydrate metabolic process"/>
    <property type="evidence" value="ECO:0007669"/>
    <property type="project" value="InterPro"/>
</dbReference>
<evidence type="ECO:0000313" key="2">
    <source>
        <dbReference type="Proteomes" id="UP000220527"/>
    </source>
</evidence>
<reference evidence="2" key="1">
    <citation type="submission" date="2017-08" db="EMBL/GenBank/DDBJ databases">
        <authorList>
            <person name="Grouzdev D.S."/>
            <person name="Gaisin V.A."/>
            <person name="Rysina M.S."/>
            <person name="Gorlenko V.M."/>
        </authorList>
    </citation>
    <scope>NUCLEOTIDE SEQUENCE [LARGE SCALE GENOMIC DNA]</scope>
    <source>
        <strain evidence="2">Kir15-3F</strain>
    </source>
</reference>
<proteinExistence type="predicted"/>
<dbReference type="CDD" id="cd10931">
    <property type="entry name" value="CE4_u7"/>
    <property type="match status" value="1"/>
</dbReference>
<dbReference type="AlphaFoldDB" id="A0A2A6RNJ2"/>
<dbReference type="Proteomes" id="UP000220527">
    <property type="component" value="Unassembled WGS sequence"/>
</dbReference>
<evidence type="ECO:0000313" key="1">
    <source>
        <dbReference type="EMBL" id="PDW04420.1"/>
    </source>
</evidence>
<comment type="caution">
    <text evidence="1">The sequence shown here is derived from an EMBL/GenBank/DDBJ whole genome shotgun (WGS) entry which is preliminary data.</text>
</comment>